<comment type="similarity">
    <text evidence="7">Belongs to the UPF0761 family.</text>
</comment>
<dbReference type="EMBL" id="CP003466">
    <property type="protein sequence ID" value="AFT70151.1"/>
    <property type="molecule type" value="Genomic_DNA"/>
</dbReference>
<keyword evidence="5 7" id="KW-1133">Transmembrane helix</keyword>
<dbReference type="HAMAP" id="MF_00672">
    <property type="entry name" value="UPF0761"/>
    <property type="match status" value="1"/>
</dbReference>
<dbReference type="eggNOG" id="COG1295">
    <property type="taxonomic scope" value="Bacteria"/>
</dbReference>
<dbReference type="PANTHER" id="PTHR30213:SF0">
    <property type="entry name" value="UPF0761 MEMBRANE PROTEIN YIHY"/>
    <property type="match status" value="1"/>
</dbReference>
<dbReference type="NCBIfam" id="TIGR00765">
    <property type="entry name" value="yihY_not_rbn"/>
    <property type="match status" value="1"/>
</dbReference>
<keyword evidence="2 7" id="KW-1003">Cell membrane</keyword>
<accession>K0CEX9</accession>
<dbReference type="STRING" id="930169.B5T_01876"/>
<evidence type="ECO:0000256" key="2">
    <source>
        <dbReference type="ARBA" id="ARBA00022475"/>
    </source>
</evidence>
<organism evidence="9 10">
    <name type="scientific">Alcanivorax dieselolei (strain DSM 16502 / CGMCC 1.3690 / MCCC 1A00001 / B-5)</name>
    <name type="common">Alloalcanivorax dieselolei</name>
    <dbReference type="NCBI Taxonomy" id="930169"/>
    <lineage>
        <taxon>Bacteria</taxon>
        <taxon>Pseudomonadati</taxon>
        <taxon>Pseudomonadota</taxon>
        <taxon>Gammaproteobacteria</taxon>
        <taxon>Oceanospirillales</taxon>
        <taxon>Alcanivoracaceae</taxon>
        <taxon>Alloalcanivorax</taxon>
    </lineage>
</organism>
<feature type="region of interest" description="Disordered" evidence="8">
    <location>
        <begin position="421"/>
        <end position="445"/>
    </location>
</feature>
<feature type="transmembrane region" description="Helical" evidence="7">
    <location>
        <begin position="150"/>
        <end position="171"/>
    </location>
</feature>
<reference evidence="9 10" key="1">
    <citation type="journal article" date="2012" name="J. Bacteriol.">
        <title>Complete genome sequence of Alcanivorax dieselolei type strain B5.</title>
        <authorList>
            <person name="Lai Q."/>
            <person name="Li W."/>
            <person name="Shao Z."/>
        </authorList>
    </citation>
    <scope>NUCLEOTIDE SEQUENCE [LARGE SCALE GENOMIC DNA]</scope>
    <source>
        <strain evidence="10">DSM 16502 / CGMCC 1.3690 / B-5</strain>
    </source>
</reference>
<feature type="transmembrane region" description="Helical" evidence="7">
    <location>
        <begin position="40"/>
        <end position="67"/>
    </location>
</feature>
<sequence>MGKKKPMTDKDETPLIPFRVRMQSLVAFLRLLRRQFVEDGCLSSAAALTYTTLFAIVPVMTVMFTVISALPALNERGLAIRQWAFQYFVPSAGDQILRHLEGFSRQATNLTVVGALFLVVTSVLMLRTIEQSLNRIWRIGKPRKGLTSLMMYWAVLSLGPILLGVGLGISSYLTSVSLVTDTVAYLGGDRFWLRALPVVMTTGLLSLLYIVVPNTSVPIRQGVLGALLAALAFELAKGGFAFFIRQVPSYQVIYGAFAMVPVFLLWIYISWIIVLAGAELVRGLVVFEEFRRRVPRTQSLLRLLCLLWTRQRNGEVLRHNEVQRVLRDAGVTHWDEFRNLLEDRGLIRRTDDGGYMLSGDLRSLTLADLLAMLPWTSEQQLNVNAQGLEPWETVLKARCDQAREGMRAPLSFPLETLFENQLSETGPDPDLSDEGAGHRKEDERS</sequence>
<dbReference type="PANTHER" id="PTHR30213">
    <property type="entry name" value="INNER MEMBRANE PROTEIN YHJD"/>
    <property type="match status" value="1"/>
</dbReference>
<dbReference type="eggNOG" id="COG1959">
    <property type="taxonomic scope" value="Bacteria"/>
</dbReference>
<feature type="transmembrane region" description="Helical" evidence="7">
    <location>
        <begin position="223"/>
        <end position="244"/>
    </location>
</feature>
<feature type="compositionally biased region" description="Basic and acidic residues" evidence="8">
    <location>
        <begin position="435"/>
        <end position="445"/>
    </location>
</feature>
<dbReference type="Proteomes" id="UP000006286">
    <property type="component" value="Chromosome"/>
</dbReference>
<dbReference type="KEGG" id="adi:B5T_01876"/>
<evidence type="ECO:0000256" key="3">
    <source>
        <dbReference type="ARBA" id="ARBA00022519"/>
    </source>
</evidence>
<name>K0CEX9_ALCDB</name>
<dbReference type="GO" id="GO:0005886">
    <property type="term" value="C:plasma membrane"/>
    <property type="evidence" value="ECO:0007669"/>
    <property type="project" value="UniProtKB-SubCell"/>
</dbReference>
<gene>
    <name evidence="9" type="primary">rbn-1</name>
    <name evidence="9" type="ordered locus">B5T_01876</name>
</gene>
<dbReference type="HOGENOM" id="CLU_032288_1_0_6"/>
<feature type="transmembrane region" description="Helical" evidence="7">
    <location>
        <begin position="191"/>
        <end position="211"/>
    </location>
</feature>
<evidence type="ECO:0000256" key="6">
    <source>
        <dbReference type="ARBA" id="ARBA00023136"/>
    </source>
</evidence>
<evidence type="ECO:0000313" key="10">
    <source>
        <dbReference type="Proteomes" id="UP000006286"/>
    </source>
</evidence>
<feature type="transmembrane region" description="Helical" evidence="7">
    <location>
        <begin position="264"/>
        <end position="287"/>
    </location>
</feature>
<evidence type="ECO:0000256" key="5">
    <source>
        <dbReference type="ARBA" id="ARBA00022989"/>
    </source>
</evidence>
<evidence type="ECO:0000256" key="1">
    <source>
        <dbReference type="ARBA" id="ARBA00004651"/>
    </source>
</evidence>
<protein>
    <recommendedName>
        <fullName evidence="7">UPF0761 membrane protein B5T_01876</fullName>
    </recommendedName>
</protein>
<evidence type="ECO:0000256" key="7">
    <source>
        <dbReference type="HAMAP-Rule" id="MF_00672"/>
    </source>
</evidence>
<keyword evidence="10" id="KW-1185">Reference proteome</keyword>
<dbReference type="InterPro" id="IPR023679">
    <property type="entry name" value="UPF0761_bac"/>
</dbReference>
<keyword evidence="4 7" id="KW-0812">Transmembrane</keyword>
<keyword evidence="3 7" id="KW-0997">Cell inner membrane</keyword>
<evidence type="ECO:0000313" key="9">
    <source>
        <dbReference type="EMBL" id="AFT70151.1"/>
    </source>
</evidence>
<dbReference type="InterPro" id="IPR017039">
    <property type="entry name" value="Virul_fac_BrkB"/>
</dbReference>
<comment type="subcellular location">
    <subcellularLocation>
        <location evidence="7">Cell inner membrane</location>
        <topology evidence="7">Multi-pass membrane protein</topology>
    </subcellularLocation>
    <subcellularLocation>
        <location evidence="1">Cell membrane</location>
        <topology evidence="1">Multi-pass membrane protein</topology>
    </subcellularLocation>
</comment>
<feature type="transmembrane region" description="Helical" evidence="7">
    <location>
        <begin position="110"/>
        <end position="129"/>
    </location>
</feature>
<evidence type="ECO:0000256" key="8">
    <source>
        <dbReference type="SAM" id="MobiDB-lite"/>
    </source>
</evidence>
<keyword evidence="6 7" id="KW-0472">Membrane</keyword>
<dbReference type="Pfam" id="PF03631">
    <property type="entry name" value="Virul_fac_BrkB"/>
    <property type="match status" value="1"/>
</dbReference>
<proteinExistence type="inferred from homology"/>
<evidence type="ECO:0000256" key="4">
    <source>
        <dbReference type="ARBA" id="ARBA00022692"/>
    </source>
</evidence>
<dbReference type="PATRIC" id="fig|930169.3.peg.1858"/>
<dbReference type="AlphaFoldDB" id="K0CEX9"/>